<feature type="domain" description="EF-hand" evidence="4">
    <location>
        <begin position="231"/>
        <end position="266"/>
    </location>
</feature>
<dbReference type="NCBIfam" id="TIGR03071">
    <property type="entry name" value="couple_hipA"/>
    <property type="match status" value="1"/>
</dbReference>
<evidence type="ECO:0000313" key="6">
    <source>
        <dbReference type="Proteomes" id="UP000235803"/>
    </source>
</evidence>
<dbReference type="GO" id="GO:0005829">
    <property type="term" value="C:cytosol"/>
    <property type="evidence" value="ECO:0007669"/>
    <property type="project" value="TreeGrafter"/>
</dbReference>
<dbReference type="GO" id="GO:0004674">
    <property type="term" value="F:protein serine/threonine kinase activity"/>
    <property type="evidence" value="ECO:0007669"/>
    <property type="project" value="TreeGrafter"/>
</dbReference>
<keyword evidence="6" id="KW-1185">Reference proteome</keyword>
<dbReference type="EMBL" id="PNRF01000028">
    <property type="protein sequence ID" value="PMR74466.1"/>
    <property type="molecule type" value="Genomic_DNA"/>
</dbReference>
<sequence length="427" mass="48939">MRTNAMVDEAVEMLSLELHGQRVGYLAGYQSGRNVLVFADAWRLDTARPTLSLSLHPDFPRAGELMQMPWIRQQRLHPWFSNLLPEGALREWLAQRLKVHPDNEFPLLVSLGNDLPGALRVSPVSPDAMPDWVLDHRRRVTPVRRTAEVGSGFSLAGVQMKFSMRERNGRFHFGHADEFGDWIVKTPSTRHRQLPENEATAMWLAQSAGVDIPEIRLIPLSALKGLPAINLPDEQVAYAIRRFDREGERRIHAEDMAQVLFRYPHEKYDGPNYERIGRLMREFTVDGLASVQAFARRLLVDILLANGDAHLKNWSLIYPDQRTPGLAPAYDIVTTLAYLEGDHHLALNLNGKKDWYRLGEDDFRRWASSVGISWPAIRTVLNDTVTRARDRWPNQLEEMPMAEAHKTILKQHWRSLAPEWRIDAPQA</sequence>
<dbReference type="InterPro" id="IPR002048">
    <property type="entry name" value="EF_hand_dom"/>
</dbReference>
<gene>
    <name evidence="5" type="ORF">C1H69_14580</name>
</gene>
<evidence type="ECO:0000313" key="5">
    <source>
        <dbReference type="EMBL" id="PMR74466.1"/>
    </source>
</evidence>
<evidence type="ECO:0000256" key="1">
    <source>
        <dbReference type="ARBA" id="ARBA00010164"/>
    </source>
</evidence>
<dbReference type="PANTHER" id="PTHR37419">
    <property type="entry name" value="SERINE/THREONINE-PROTEIN KINASE TOXIN HIPA"/>
    <property type="match status" value="1"/>
</dbReference>
<name>A0A2N7U200_9GAMM</name>
<dbReference type="GO" id="GO:0005509">
    <property type="term" value="F:calcium ion binding"/>
    <property type="evidence" value="ECO:0007669"/>
    <property type="project" value="InterPro"/>
</dbReference>
<dbReference type="Pfam" id="PF07804">
    <property type="entry name" value="HipA_C"/>
    <property type="match status" value="1"/>
</dbReference>
<evidence type="ECO:0000259" key="4">
    <source>
        <dbReference type="PROSITE" id="PS50222"/>
    </source>
</evidence>
<evidence type="ECO:0000256" key="3">
    <source>
        <dbReference type="ARBA" id="ARBA00022777"/>
    </source>
</evidence>
<dbReference type="InterPro" id="IPR052028">
    <property type="entry name" value="HipA_Ser/Thr_kinase"/>
</dbReference>
<reference evidence="5 6" key="1">
    <citation type="submission" date="2018-01" db="EMBL/GenBank/DDBJ databases">
        <title>Halomonas endophytica sp. nov., isolated from storage liquid in the stems of Populus euphratica.</title>
        <authorList>
            <person name="Chen C."/>
        </authorList>
    </citation>
    <scope>NUCLEOTIDE SEQUENCE [LARGE SCALE GENOMIC DNA]</scope>
    <source>
        <strain evidence="5 6">MC28</strain>
    </source>
</reference>
<keyword evidence="2" id="KW-0808">Transferase</keyword>
<comment type="similarity">
    <text evidence="1">Belongs to the HipA Ser/Thr kinase family.</text>
</comment>
<organism evidence="5 6">
    <name type="scientific">Billgrantia endophytica</name>
    <dbReference type="NCBI Taxonomy" id="2033802"/>
    <lineage>
        <taxon>Bacteria</taxon>
        <taxon>Pseudomonadati</taxon>
        <taxon>Pseudomonadota</taxon>
        <taxon>Gammaproteobacteria</taxon>
        <taxon>Oceanospirillales</taxon>
        <taxon>Halomonadaceae</taxon>
        <taxon>Billgrantia</taxon>
    </lineage>
</organism>
<proteinExistence type="inferred from homology"/>
<evidence type="ECO:0000256" key="2">
    <source>
        <dbReference type="ARBA" id="ARBA00022679"/>
    </source>
</evidence>
<dbReference type="PANTHER" id="PTHR37419:SF1">
    <property type="entry name" value="SERINE_THREONINE-PROTEIN KINASE TOXIN HIPA"/>
    <property type="match status" value="1"/>
</dbReference>
<dbReference type="InterPro" id="IPR017508">
    <property type="entry name" value="HipA_N1"/>
</dbReference>
<dbReference type="Gene3D" id="1.10.1070.20">
    <property type="match status" value="1"/>
</dbReference>
<comment type="caution">
    <text evidence="5">The sequence shown here is derived from an EMBL/GenBank/DDBJ whole genome shotgun (WGS) entry which is preliminary data.</text>
</comment>
<dbReference type="PROSITE" id="PS50222">
    <property type="entry name" value="EF_HAND_2"/>
    <property type="match status" value="1"/>
</dbReference>
<dbReference type="AlphaFoldDB" id="A0A2N7U200"/>
<accession>A0A2N7U200</accession>
<keyword evidence="3 5" id="KW-0418">Kinase</keyword>
<dbReference type="Proteomes" id="UP000235803">
    <property type="component" value="Unassembled WGS sequence"/>
</dbReference>
<dbReference type="OrthoDB" id="9805913at2"/>
<dbReference type="Pfam" id="PF13657">
    <property type="entry name" value="Couple_hipA"/>
    <property type="match status" value="1"/>
</dbReference>
<protein>
    <submittedName>
        <fullName evidence="5">Phosphatidylinositol kinase</fullName>
    </submittedName>
</protein>
<dbReference type="InterPro" id="IPR012893">
    <property type="entry name" value="HipA-like_C"/>
</dbReference>